<dbReference type="AlphaFoldDB" id="A0A4R1QAM1"/>
<organism evidence="1 2">
    <name type="scientific">Anaerospora hongkongensis</name>
    <dbReference type="NCBI Taxonomy" id="244830"/>
    <lineage>
        <taxon>Bacteria</taxon>
        <taxon>Bacillati</taxon>
        <taxon>Bacillota</taxon>
        <taxon>Negativicutes</taxon>
        <taxon>Selenomonadales</taxon>
        <taxon>Sporomusaceae</taxon>
        <taxon>Anaerospora</taxon>
    </lineage>
</organism>
<gene>
    <name evidence="1" type="ORF">EV210_101175</name>
</gene>
<sequence>MKPLTWDEMNEQDKQAAEWLLNFPDKRKAYFESMAKMYNTNGEYASEVAATLYTGMPKGSDVGRPAEDKAIGLVELSQQNIWIMTIEDVYKVLSPKKLIFLEARRQAEITYYDAKQGRPGWVAETAKQYCNLIEKQYGYYHLPAEKTVKSWWKDVINITVRVAQRRGCL</sequence>
<evidence type="ECO:0000313" key="2">
    <source>
        <dbReference type="Proteomes" id="UP000295063"/>
    </source>
</evidence>
<accession>A0A4R1QAM1</accession>
<comment type="caution">
    <text evidence="1">The sequence shown here is derived from an EMBL/GenBank/DDBJ whole genome shotgun (WGS) entry which is preliminary data.</text>
</comment>
<evidence type="ECO:0000313" key="1">
    <source>
        <dbReference type="EMBL" id="TCL39975.1"/>
    </source>
</evidence>
<dbReference type="EMBL" id="SLUI01000001">
    <property type="protein sequence ID" value="TCL39975.1"/>
    <property type="molecule type" value="Genomic_DNA"/>
</dbReference>
<dbReference type="OrthoDB" id="26140at909929"/>
<dbReference type="Proteomes" id="UP000295063">
    <property type="component" value="Unassembled WGS sequence"/>
</dbReference>
<name>A0A4R1QAM1_9FIRM</name>
<dbReference type="RefSeq" id="WP_132074120.1">
    <property type="nucleotide sequence ID" value="NZ_SLUI01000001.1"/>
</dbReference>
<reference evidence="1 2" key="1">
    <citation type="submission" date="2019-03" db="EMBL/GenBank/DDBJ databases">
        <title>Genomic Encyclopedia of Type Strains, Phase IV (KMG-IV): sequencing the most valuable type-strain genomes for metagenomic binning, comparative biology and taxonomic classification.</title>
        <authorList>
            <person name="Goeker M."/>
        </authorList>
    </citation>
    <scope>NUCLEOTIDE SEQUENCE [LARGE SCALE GENOMIC DNA]</scope>
    <source>
        <strain evidence="1 2">DSM 15969</strain>
    </source>
</reference>
<protein>
    <submittedName>
        <fullName evidence="1">Uncharacterized protein</fullName>
    </submittedName>
</protein>
<keyword evidence="2" id="KW-1185">Reference proteome</keyword>
<proteinExistence type="predicted"/>